<organism evidence="1">
    <name type="scientific">bioreactor metagenome</name>
    <dbReference type="NCBI Taxonomy" id="1076179"/>
    <lineage>
        <taxon>unclassified sequences</taxon>
        <taxon>metagenomes</taxon>
        <taxon>ecological metagenomes</taxon>
    </lineage>
</organism>
<dbReference type="EMBL" id="VSSQ01121180">
    <property type="protein sequence ID" value="MPN53732.1"/>
    <property type="molecule type" value="Genomic_DNA"/>
</dbReference>
<accession>A0A645ISD1</accession>
<name>A0A645ISD1_9ZZZZ</name>
<gene>
    <name evidence="1" type="ORF">SDC9_201398</name>
</gene>
<sequence length="61" mass="6822">MQIATLTEGKRVTIRSIDHPEYSTTIDRLQACILPAGLGRHEYVNEDGSHAMVVLIRMKKG</sequence>
<evidence type="ECO:0000313" key="1">
    <source>
        <dbReference type="EMBL" id="MPN53732.1"/>
    </source>
</evidence>
<comment type="caution">
    <text evidence="1">The sequence shown here is derived from an EMBL/GenBank/DDBJ whole genome shotgun (WGS) entry which is preliminary data.</text>
</comment>
<reference evidence="1" key="1">
    <citation type="submission" date="2019-08" db="EMBL/GenBank/DDBJ databases">
        <authorList>
            <person name="Kucharzyk K."/>
            <person name="Murdoch R.W."/>
            <person name="Higgins S."/>
            <person name="Loffler F."/>
        </authorList>
    </citation>
    <scope>NUCLEOTIDE SEQUENCE</scope>
</reference>
<proteinExistence type="predicted"/>
<dbReference type="AlphaFoldDB" id="A0A645ISD1"/>
<protein>
    <submittedName>
        <fullName evidence="1">Uncharacterized protein</fullName>
    </submittedName>
</protein>